<evidence type="ECO:0000256" key="3">
    <source>
        <dbReference type="ARBA" id="ARBA00022946"/>
    </source>
</evidence>
<keyword evidence="3" id="KW-0809">Transit peptide</keyword>
<feature type="compositionally biased region" description="Low complexity" evidence="8">
    <location>
        <begin position="242"/>
        <end position="252"/>
    </location>
</feature>
<dbReference type="GO" id="GO:0005763">
    <property type="term" value="C:mitochondrial small ribosomal subunit"/>
    <property type="evidence" value="ECO:0007669"/>
    <property type="project" value="TreeGrafter"/>
</dbReference>
<name>D8LJR3_ECTSI</name>
<dbReference type="GO" id="GO:0003735">
    <property type="term" value="F:structural constituent of ribosome"/>
    <property type="evidence" value="ECO:0007669"/>
    <property type="project" value="TreeGrafter"/>
</dbReference>
<dbReference type="STRING" id="2880.D8LJR3"/>
<keyword evidence="5" id="KW-0496">Mitochondrion</keyword>
<dbReference type="InParanoid" id="D8LJR3"/>
<feature type="compositionally biased region" description="Basic and acidic residues" evidence="8">
    <location>
        <begin position="311"/>
        <end position="321"/>
    </location>
</feature>
<feature type="compositionally biased region" description="Acidic residues" evidence="8">
    <location>
        <begin position="255"/>
        <end position="268"/>
    </location>
</feature>
<dbReference type="InterPro" id="IPR019368">
    <property type="entry name" value="Ribosomal_mS29"/>
</dbReference>
<dbReference type="PANTHER" id="PTHR12810">
    <property type="entry name" value="MITOCHONDRIAL 28S RIBOSOMAL PROTEIN S29"/>
    <property type="match status" value="1"/>
</dbReference>
<dbReference type="EMBL" id="FN648447">
    <property type="protein sequence ID" value="CBN75983.1"/>
    <property type="molecule type" value="Genomic_DNA"/>
</dbReference>
<keyword evidence="6" id="KW-0687">Ribonucleoprotein</keyword>
<reference evidence="9 10" key="1">
    <citation type="journal article" date="2010" name="Nature">
        <title>The Ectocarpus genome and the independent evolution of multicellularity in brown algae.</title>
        <authorList>
            <person name="Cock J.M."/>
            <person name="Sterck L."/>
            <person name="Rouze P."/>
            <person name="Scornet D."/>
            <person name="Allen A.E."/>
            <person name="Amoutzias G."/>
            <person name="Anthouard V."/>
            <person name="Artiguenave F."/>
            <person name="Aury J.M."/>
            <person name="Badger J.H."/>
            <person name="Beszteri B."/>
            <person name="Billiau K."/>
            <person name="Bonnet E."/>
            <person name="Bothwell J.H."/>
            <person name="Bowler C."/>
            <person name="Boyen C."/>
            <person name="Brownlee C."/>
            <person name="Carrano C.J."/>
            <person name="Charrier B."/>
            <person name="Cho G.Y."/>
            <person name="Coelho S.M."/>
            <person name="Collen J."/>
            <person name="Corre E."/>
            <person name="Da Silva C."/>
            <person name="Delage L."/>
            <person name="Delaroque N."/>
            <person name="Dittami S.M."/>
            <person name="Doulbeau S."/>
            <person name="Elias M."/>
            <person name="Farnham G."/>
            <person name="Gachon C.M."/>
            <person name="Gschloessl B."/>
            <person name="Heesch S."/>
            <person name="Jabbari K."/>
            <person name="Jubin C."/>
            <person name="Kawai H."/>
            <person name="Kimura K."/>
            <person name="Kloareg B."/>
            <person name="Kupper F.C."/>
            <person name="Lang D."/>
            <person name="Le Bail A."/>
            <person name="Leblanc C."/>
            <person name="Lerouge P."/>
            <person name="Lohr M."/>
            <person name="Lopez P.J."/>
            <person name="Martens C."/>
            <person name="Maumus F."/>
            <person name="Michel G."/>
            <person name="Miranda-Saavedra D."/>
            <person name="Morales J."/>
            <person name="Moreau H."/>
            <person name="Motomura T."/>
            <person name="Nagasato C."/>
            <person name="Napoli C.A."/>
            <person name="Nelson D.R."/>
            <person name="Nyvall-Collen P."/>
            <person name="Peters A.F."/>
            <person name="Pommier C."/>
            <person name="Potin P."/>
            <person name="Poulain J."/>
            <person name="Quesneville H."/>
            <person name="Read B."/>
            <person name="Rensing S.A."/>
            <person name="Ritter A."/>
            <person name="Rousvoal S."/>
            <person name="Samanta M."/>
            <person name="Samson G."/>
            <person name="Schroeder D.C."/>
            <person name="Segurens B."/>
            <person name="Strittmatter M."/>
            <person name="Tonon T."/>
            <person name="Tregear J.W."/>
            <person name="Valentin K."/>
            <person name="von Dassow P."/>
            <person name="Yamagishi T."/>
            <person name="Van de Peer Y."/>
            <person name="Wincker P."/>
        </authorList>
    </citation>
    <scope>NUCLEOTIDE SEQUENCE [LARGE SCALE GENOMIC DNA]</scope>
    <source>
        <strain evidence="10">Ec32 / CCAP1310/4</strain>
    </source>
</reference>
<feature type="region of interest" description="Disordered" evidence="8">
    <location>
        <begin position="88"/>
        <end position="140"/>
    </location>
</feature>
<comment type="similarity">
    <text evidence="2">Belongs to the mitochondrion-specific ribosomal protein mS29 family.</text>
</comment>
<feature type="region of interest" description="Disordered" evidence="8">
    <location>
        <begin position="304"/>
        <end position="324"/>
    </location>
</feature>
<dbReference type="PANTHER" id="PTHR12810:SF0">
    <property type="entry name" value="SMALL RIBOSOMAL SUBUNIT PROTEIN MS29"/>
    <property type="match status" value="1"/>
</dbReference>
<feature type="region of interest" description="Disordered" evidence="8">
    <location>
        <begin position="227"/>
        <end position="268"/>
    </location>
</feature>
<dbReference type="EMBL" id="FN649751">
    <property type="protein sequence ID" value="CBN75983.1"/>
    <property type="molecule type" value="Genomic_DNA"/>
</dbReference>
<proteinExistence type="inferred from homology"/>
<dbReference type="eggNOG" id="KOG3928">
    <property type="taxonomic scope" value="Eukaryota"/>
</dbReference>
<comment type="subcellular location">
    <subcellularLocation>
        <location evidence="1">Mitochondrion</location>
    </subcellularLocation>
</comment>
<dbReference type="Proteomes" id="UP000002630">
    <property type="component" value="Linkage Group LG26"/>
</dbReference>
<evidence type="ECO:0000256" key="4">
    <source>
        <dbReference type="ARBA" id="ARBA00022980"/>
    </source>
</evidence>
<organism evidence="9 10">
    <name type="scientific">Ectocarpus siliculosus</name>
    <name type="common">Brown alga</name>
    <name type="synonym">Conferva siliculosa</name>
    <dbReference type="NCBI Taxonomy" id="2880"/>
    <lineage>
        <taxon>Eukaryota</taxon>
        <taxon>Sar</taxon>
        <taxon>Stramenopiles</taxon>
        <taxon>Ochrophyta</taxon>
        <taxon>PX clade</taxon>
        <taxon>Phaeophyceae</taxon>
        <taxon>Ectocarpales</taxon>
        <taxon>Ectocarpaceae</taxon>
        <taxon>Ectocarpus</taxon>
    </lineage>
</organism>
<keyword evidence="4" id="KW-0689">Ribosomal protein</keyword>
<dbReference type="AlphaFoldDB" id="D8LJR3"/>
<accession>D8LJR3</accession>
<evidence type="ECO:0000313" key="9">
    <source>
        <dbReference type="EMBL" id="CBN75983.1"/>
    </source>
</evidence>
<evidence type="ECO:0000256" key="2">
    <source>
        <dbReference type="ARBA" id="ARBA00009863"/>
    </source>
</evidence>
<feature type="compositionally biased region" description="Low complexity" evidence="8">
    <location>
        <begin position="42"/>
        <end position="58"/>
    </location>
</feature>
<dbReference type="Pfam" id="PF10236">
    <property type="entry name" value="DAP3"/>
    <property type="match status" value="1"/>
</dbReference>
<dbReference type="OrthoDB" id="274828at2759"/>
<evidence type="ECO:0000256" key="1">
    <source>
        <dbReference type="ARBA" id="ARBA00004173"/>
    </source>
</evidence>
<evidence type="ECO:0000256" key="6">
    <source>
        <dbReference type="ARBA" id="ARBA00023274"/>
    </source>
</evidence>
<feature type="region of interest" description="Disordered" evidence="8">
    <location>
        <begin position="42"/>
        <end position="66"/>
    </location>
</feature>
<evidence type="ECO:0000256" key="5">
    <source>
        <dbReference type="ARBA" id="ARBA00023128"/>
    </source>
</evidence>
<keyword evidence="10" id="KW-1185">Reference proteome</keyword>
<sequence>MATRFGLIRARGHSCRAQLVHDQLQSSISGVRLLARLSSSSSRSTALKGSASGSSSSAPLGFRPPAHRHQYPASSIFLGRRDSGSCGKALFSSTTATRPAPEEGAAQDSDPGHSSSSSSGSKPGRKTFDGGNNDDRLARLDDGDKYEDFFDLRLAEAETIFPEGLAGGGQGALERAMAGGTSTALLRREAADALIHSLDAFAPEDGGAAPPFGIEGTSSENWRKVSEARQYGSQQDGGGSKADAATAAAAAASPDGEDQDHDGDDDDIIGDVTAAAAEGAAAAAAAAEAVKAAARAAAAAAAAGGEGPEQEEGKGGEDKKVLGSGPVWEEMKALAESKRKPLKGVRRVVIQPGQRSYLLTGRRGSGKSCVLDHAVLHARSTGWIVLFVPDGRNLVQKGIYCQPSPVLEGLYDLPVQSMKRLKTLREAHGDQLKNISIKDPEVLGRHEGAKTLLDVMDMGLADQEHAGTAHYDVMRELLATTEAKVMLAIDEYNELFQMSQWHYGDNKLEAPHLTATLPLLPPLVSTGTGLAFADDSVAALANPEVVAERKRTPAEAGGVAWMSPETGAACLPPPPANGIVVCAVSGRYPPLKRLRKNKKWVPFEATAGRLAQAVSIPVEPYTRREFLRVLKHYARVEEVVNEPLDTMEVAKVHAKSDSLPEHVFDTCRAGRYRTAVHEQ</sequence>
<gene>
    <name evidence="9" type="ORF">Esi_0264_0010</name>
</gene>
<protein>
    <recommendedName>
        <fullName evidence="7">Small ribosomal subunit protein mS29</fullName>
    </recommendedName>
</protein>
<evidence type="ECO:0000313" key="10">
    <source>
        <dbReference type="Proteomes" id="UP000002630"/>
    </source>
</evidence>
<evidence type="ECO:0000256" key="7">
    <source>
        <dbReference type="ARBA" id="ARBA00035140"/>
    </source>
</evidence>
<evidence type="ECO:0000256" key="8">
    <source>
        <dbReference type="SAM" id="MobiDB-lite"/>
    </source>
</evidence>